<dbReference type="PATRIC" id="fig|394.7.peg.4297"/>
<dbReference type="HOGENOM" id="CLU_1650765_0_0_5"/>
<proteinExistence type="predicted"/>
<keyword evidence="3" id="KW-1185">Reference proteome</keyword>
<dbReference type="AlphaFoldDB" id="C3MCH6"/>
<organism evidence="2 3">
    <name type="scientific">Sinorhizobium fredii (strain NBRC 101917 / NGR234)</name>
    <dbReference type="NCBI Taxonomy" id="394"/>
    <lineage>
        <taxon>Bacteria</taxon>
        <taxon>Pseudomonadati</taxon>
        <taxon>Pseudomonadota</taxon>
        <taxon>Alphaproteobacteria</taxon>
        <taxon>Hyphomicrobiales</taxon>
        <taxon>Rhizobiaceae</taxon>
        <taxon>Sinorhizobium/Ensifer group</taxon>
        <taxon>Sinorhizobium</taxon>
    </lineage>
</organism>
<evidence type="ECO:0000313" key="2">
    <source>
        <dbReference type="EMBL" id="ACP25255.1"/>
    </source>
</evidence>
<dbReference type="EMBL" id="CP001389">
    <property type="protein sequence ID" value="ACP25255.1"/>
    <property type="molecule type" value="Genomic_DNA"/>
</dbReference>
<gene>
    <name evidence="2" type="ordered locus">NGR_c14830</name>
</gene>
<evidence type="ECO:0000313" key="3">
    <source>
        <dbReference type="Proteomes" id="UP000001054"/>
    </source>
</evidence>
<name>C3MCH6_SINFN</name>
<protein>
    <submittedName>
        <fullName evidence="2">Uncharacterized protein</fullName>
    </submittedName>
</protein>
<reference evidence="2 3" key="1">
    <citation type="journal article" date="2009" name="Appl. Environ. Microbiol.">
        <title>Rhizobium sp. strain NGR234 possesses a remarkable number of secretion systems.</title>
        <authorList>
            <person name="Schmeisser C."/>
            <person name="Liesegang H."/>
            <person name="Krysciak D."/>
            <person name="Bakkou N."/>
            <person name="Le Quere A."/>
            <person name="Wollherr A."/>
            <person name="Heinemeyer I."/>
            <person name="Morgenstern B."/>
            <person name="Pommerening-Roeser A."/>
            <person name="Flores M."/>
            <person name="Palacios R."/>
            <person name="Brenner S."/>
            <person name="Gottschalk G."/>
            <person name="Schmitz R.A."/>
            <person name="Broughton W.J."/>
            <person name="Perret X."/>
            <person name="Strittmatter A.W."/>
            <person name="Streit W.R."/>
        </authorList>
    </citation>
    <scope>NUCLEOTIDE SEQUENCE [LARGE SCALE GENOMIC DNA]</scope>
    <source>
        <strain evidence="3">NBRC 101917 / NGR234</strain>
    </source>
</reference>
<sequence>MYRPQDCPGIDGRGYRRASIASVQQHSFVAGRPRRASARLRPAVRRVSVAAQECPGAAIWPDADRRVSGRHQGRTPASGGGTLFRRPLPRREEASMTQQALVDGDDLAEKRRLIDAMKNDFASAIEARQAELRARDAPGQRTGWIGMLVRKPRRDTIFPM</sequence>
<evidence type="ECO:0000256" key="1">
    <source>
        <dbReference type="SAM" id="MobiDB-lite"/>
    </source>
</evidence>
<dbReference type="Proteomes" id="UP000001054">
    <property type="component" value="Chromosome"/>
</dbReference>
<feature type="region of interest" description="Disordered" evidence="1">
    <location>
        <begin position="62"/>
        <end position="102"/>
    </location>
</feature>
<accession>C3MCH6</accession>
<dbReference type="KEGG" id="rhi:NGR_c14830"/>